<proteinExistence type="predicted"/>
<organism evidence="1">
    <name type="scientific">Anguilla anguilla</name>
    <name type="common">European freshwater eel</name>
    <name type="synonym">Muraena anguilla</name>
    <dbReference type="NCBI Taxonomy" id="7936"/>
    <lineage>
        <taxon>Eukaryota</taxon>
        <taxon>Metazoa</taxon>
        <taxon>Chordata</taxon>
        <taxon>Craniata</taxon>
        <taxon>Vertebrata</taxon>
        <taxon>Euteleostomi</taxon>
        <taxon>Actinopterygii</taxon>
        <taxon>Neopterygii</taxon>
        <taxon>Teleostei</taxon>
        <taxon>Anguilliformes</taxon>
        <taxon>Anguillidae</taxon>
        <taxon>Anguilla</taxon>
    </lineage>
</organism>
<reference evidence="1" key="1">
    <citation type="submission" date="2014-11" db="EMBL/GenBank/DDBJ databases">
        <authorList>
            <person name="Amaro Gonzalez C."/>
        </authorList>
    </citation>
    <scope>NUCLEOTIDE SEQUENCE</scope>
</reference>
<reference evidence="1" key="2">
    <citation type="journal article" date="2015" name="Fish Shellfish Immunol.">
        <title>Early steps in the European eel (Anguilla anguilla)-Vibrio vulnificus interaction in the gills: Role of the RtxA13 toxin.</title>
        <authorList>
            <person name="Callol A."/>
            <person name="Pajuelo D."/>
            <person name="Ebbesson L."/>
            <person name="Teles M."/>
            <person name="MacKenzie S."/>
            <person name="Amaro C."/>
        </authorList>
    </citation>
    <scope>NUCLEOTIDE SEQUENCE</scope>
</reference>
<sequence>MNCVISYTLQHFLMSDRYSSHPPSDS</sequence>
<dbReference type="EMBL" id="GBXM01071557">
    <property type="protein sequence ID" value="JAH37020.1"/>
    <property type="molecule type" value="Transcribed_RNA"/>
</dbReference>
<dbReference type="AlphaFoldDB" id="A0A0E9S8L3"/>
<evidence type="ECO:0000313" key="1">
    <source>
        <dbReference type="EMBL" id="JAH37020.1"/>
    </source>
</evidence>
<protein>
    <submittedName>
        <fullName evidence="1">Uncharacterized protein</fullName>
    </submittedName>
</protein>
<accession>A0A0E9S8L3</accession>
<name>A0A0E9S8L3_ANGAN</name>